<protein>
    <submittedName>
        <fullName evidence="1">Uncharacterized protein</fullName>
    </submittedName>
</protein>
<sequence>MLKKIVRKSFLKMEIKYDKEVEFKEVDVLQEGQVLQHFIEDKLKGTYAINRMNLGNSLGEKYALINLNGHSLCGEGVLGKLFDTMDELRLKLVEDGKWIVLDIELHNFIAEELS</sequence>
<evidence type="ECO:0000313" key="1">
    <source>
        <dbReference type="EMBL" id="OTW50916.1"/>
    </source>
</evidence>
<organism evidence="1 2">
    <name type="scientific">Bacillus thuringiensis serovar mexicanensis</name>
    <dbReference type="NCBI Taxonomy" id="180868"/>
    <lineage>
        <taxon>Bacteria</taxon>
        <taxon>Bacillati</taxon>
        <taxon>Bacillota</taxon>
        <taxon>Bacilli</taxon>
        <taxon>Bacillales</taxon>
        <taxon>Bacillaceae</taxon>
        <taxon>Bacillus</taxon>
        <taxon>Bacillus cereus group</taxon>
    </lineage>
</organism>
<name>A0A242WAC0_BACTU</name>
<dbReference type="AlphaFoldDB" id="A0A242WAC0"/>
<dbReference type="Proteomes" id="UP000195152">
    <property type="component" value="Unassembled WGS sequence"/>
</dbReference>
<gene>
    <name evidence="1" type="ORF">BK699_10250</name>
</gene>
<accession>A0A242WAC0</accession>
<reference evidence="1 2" key="1">
    <citation type="submission" date="2016-10" db="EMBL/GenBank/DDBJ databases">
        <title>Comparative genomics of Bacillus thuringiensis reveals a path to pathogens against multiple invertebrate hosts.</title>
        <authorList>
            <person name="Zheng J."/>
            <person name="Gao Q."/>
            <person name="Liu H."/>
            <person name="Peng D."/>
            <person name="Ruan L."/>
            <person name="Sun M."/>
        </authorList>
    </citation>
    <scope>NUCLEOTIDE SEQUENCE [LARGE SCALE GENOMIC DNA]</scope>
    <source>
        <strain evidence="1">BGSC 4AC1</strain>
    </source>
</reference>
<dbReference type="EMBL" id="NFCF01000063">
    <property type="protein sequence ID" value="OTW50916.1"/>
    <property type="molecule type" value="Genomic_DNA"/>
</dbReference>
<evidence type="ECO:0000313" key="2">
    <source>
        <dbReference type="Proteomes" id="UP000195152"/>
    </source>
</evidence>
<dbReference type="RefSeq" id="WP_000913998.1">
    <property type="nucleotide sequence ID" value="NZ_NFCF01000063.1"/>
</dbReference>
<comment type="caution">
    <text evidence="1">The sequence shown here is derived from an EMBL/GenBank/DDBJ whole genome shotgun (WGS) entry which is preliminary data.</text>
</comment>
<proteinExistence type="predicted"/>